<dbReference type="EMBL" id="VLKE01000001">
    <property type="protein sequence ID" value="TWH70514.1"/>
    <property type="molecule type" value="Genomic_DNA"/>
</dbReference>
<feature type="region of interest" description="Disordered" evidence="1">
    <location>
        <begin position="235"/>
        <end position="277"/>
    </location>
</feature>
<accession>A0A562IIQ4</accession>
<dbReference type="Proteomes" id="UP000319825">
    <property type="component" value="Unassembled WGS sequence"/>
</dbReference>
<protein>
    <submittedName>
        <fullName evidence="2">Uncharacterized protein</fullName>
    </submittedName>
</protein>
<name>A0A562IIQ4_MICOL</name>
<evidence type="ECO:0000256" key="1">
    <source>
        <dbReference type="SAM" id="MobiDB-lite"/>
    </source>
</evidence>
<gene>
    <name evidence="2" type="ORF">JD77_05539</name>
</gene>
<evidence type="ECO:0000313" key="3">
    <source>
        <dbReference type="Proteomes" id="UP000319825"/>
    </source>
</evidence>
<dbReference type="RefSeq" id="WP_145776767.1">
    <property type="nucleotide sequence ID" value="NZ_BAAATQ010000258.1"/>
</dbReference>
<sequence>MEIGSSAISTSAGPAEARVDYAQRLAGAGAEPVLTEVGSGEPCAVEVTVGAGRAVVVAAGMPCDLGFWRAALERLGARPRLAPDADSPGLVLTSTVDRAGQRLLHLVNVAPSAVTVGLGWHGRPVLGGRRLRVPARTGLILPYGVTVGAATLVETTCELISRGGDWALLRPTQGDDVVVLATDRPVAADRGTVEAAAGRVPLAVAVAQSAGGPLASPRGRLVGLGGRVLVGRGAAVGSGHRPDVSPRTRDGVPGDRLRGLPVLLPPSGVPAADRRGT</sequence>
<proteinExistence type="predicted"/>
<feature type="compositionally biased region" description="Basic and acidic residues" evidence="1">
    <location>
        <begin position="240"/>
        <end position="258"/>
    </location>
</feature>
<organism evidence="2 3">
    <name type="scientific">Micromonospora olivasterospora</name>
    <dbReference type="NCBI Taxonomy" id="1880"/>
    <lineage>
        <taxon>Bacteria</taxon>
        <taxon>Bacillati</taxon>
        <taxon>Actinomycetota</taxon>
        <taxon>Actinomycetes</taxon>
        <taxon>Micromonosporales</taxon>
        <taxon>Micromonosporaceae</taxon>
        <taxon>Micromonospora</taxon>
    </lineage>
</organism>
<reference evidence="2 3" key="1">
    <citation type="submission" date="2019-07" db="EMBL/GenBank/DDBJ databases">
        <title>R&amp;d 2014.</title>
        <authorList>
            <person name="Klenk H.-P."/>
        </authorList>
    </citation>
    <scope>NUCLEOTIDE SEQUENCE [LARGE SCALE GENOMIC DNA]</scope>
    <source>
        <strain evidence="2 3">DSM 43868</strain>
    </source>
</reference>
<dbReference type="OrthoDB" id="9813184at2"/>
<dbReference type="AlphaFoldDB" id="A0A562IIQ4"/>
<evidence type="ECO:0000313" key="2">
    <source>
        <dbReference type="EMBL" id="TWH70514.1"/>
    </source>
</evidence>
<comment type="caution">
    <text evidence="2">The sequence shown here is derived from an EMBL/GenBank/DDBJ whole genome shotgun (WGS) entry which is preliminary data.</text>
</comment>
<keyword evidence="3" id="KW-1185">Reference proteome</keyword>